<dbReference type="GO" id="GO:0009116">
    <property type="term" value="P:nucleoside metabolic process"/>
    <property type="evidence" value="ECO:0007669"/>
    <property type="project" value="InterPro"/>
</dbReference>
<gene>
    <name evidence="2" type="ORF">UFOPK3674_00008</name>
</gene>
<organism evidence="2">
    <name type="scientific">freshwater metagenome</name>
    <dbReference type="NCBI Taxonomy" id="449393"/>
    <lineage>
        <taxon>unclassified sequences</taxon>
        <taxon>metagenomes</taxon>
        <taxon>ecological metagenomes</taxon>
    </lineage>
</organism>
<dbReference type="AlphaFoldDB" id="A0A6J7H0W9"/>
<dbReference type="GO" id="GO:0005829">
    <property type="term" value="C:cytosol"/>
    <property type="evidence" value="ECO:0007669"/>
    <property type="project" value="TreeGrafter"/>
</dbReference>
<evidence type="ECO:0000313" key="2">
    <source>
        <dbReference type="EMBL" id="CAB4912596.1"/>
    </source>
</evidence>
<name>A0A6J7H0W9_9ZZZZ</name>
<proteinExistence type="predicted"/>
<dbReference type="GO" id="GO:0019284">
    <property type="term" value="P:L-methionine salvage from S-adenosylmethionine"/>
    <property type="evidence" value="ECO:0007669"/>
    <property type="project" value="TreeGrafter"/>
</dbReference>
<dbReference type="SUPFAM" id="SSF53167">
    <property type="entry name" value="Purine and uridine phosphorylases"/>
    <property type="match status" value="1"/>
</dbReference>
<dbReference type="InterPro" id="IPR000845">
    <property type="entry name" value="Nucleoside_phosphorylase_d"/>
</dbReference>
<accession>A0A6J7H0W9</accession>
<dbReference type="Pfam" id="PF01048">
    <property type="entry name" value="PNP_UDP_1"/>
    <property type="match status" value="2"/>
</dbReference>
<feature type="domain" description="Nucleoside phosphorylase" evidence="1">
    <location>
        <begin position="34"/>
        <end position="85"/>
    </location>
</feature>
<sequence>MKLTGEIRPDRPLIVVALDIEAEHLKTLELPMLICGIGKVRAATAVATIMTAGRPSEILNLGTAGALTEGLQGTHTVGLVTQHDFDDEAIHALVGTHHGAPIELGEGLRLATGDRFIAGGPLREQLAATHDLVDMEGYAVAAAAQAADVPVRLVKHVSDPADQHAVSSWKDSVEDSAEHLADWIRAHVPH</sequence>
<feature type="domain" description="Nucleoside phosphorylase" evidence="1">
    <location>
        <begin position="86"/>
        <end position="182"/>
    </location>
</feature>
<dbReference type="InterPro" id="IPR035994">
    <property type="entry name" value="Nucleoside_phosphorylase_sf"/>
</dbReference>
<dbReference type="NCBIfam" id="NF004168">
    <property type="entry name" value="PRK05634.1"/>
    <property type="match status" value="1"/>
</dbReference>
<dbReference type="Gene3D" id="3.40.50.1580">
    <property type="entry name" value="Nucleoside phosphorylase domain"/>
    <property type="match status" value="1"/>
</dbReference>
<reference evidence="2" key="1">
    <citation type="submission" date="2020-05" db="EMBL/GenBank/DDBJ databases">
        <authorList>
            <person name="Chiriac C."/>
            <person name="Salcher M."/>
            <person name="Ghai R."/>
            <person name="Kavagutti S V."/>
        </authorList>
    </citation>
    <scope>NUCLEOTIDE SEQUENCE</scope>
</reference>
<dbReference type="PANTHER" id="PTHR46832:SF1">
    <property type="entry name" value="5'-METHYLTHIOADENOSINE_S-ADENOSYLHOMOCYSTEINE NUCLEOSIDASE"/>
    <property type="match status" value="1"/>
</dbReference>
<dbReference type="GO" id="GO:0008782">
    <property type="term" value="F:adenosylhomocysteine nucleosidase activity"/>
    <property type="evidence" value="ECO:0007669"/>
    <property type="project" value="TreeGrafter"/>
</dbReference>
<dbReference type="EMBL" id="CAFBMX010000001">
    <property type="protein sequence ID" value="CAB4912596.1"/>
    <property type="molecule type" value="Genomic_DNA"/>
</dbReference>
<dbReference type="GO" id="GO:0008930">
    <property type="term" value="F:methylthioadenosine nucleosidase activity"/>
    <property type="evidence" value="ECO:0007669"/>
    <property type="project" value="TreeGrafter"/>
</dbReference>
<protein>
    <submittedName>
        <fullName evidence="2">Unannotated protein</fullName>
    </submittedName>
</protein>
<dbReference type="PANTHER" id="PTHR46832">
    <property type="entry name" value="5'-METHYLTHIOADENOSINE/S-ADENOSYLHOMOCYSTEINE NUCLEOSIDASE"/>
    <property type="match status" value="1"/>
</dbReference>
<evidence type="ECO:0000259" key="1">
    <source>
        <dbReference type="Pfam" id="PF01048"/>
    </source>
</evidence>